<accession>A0A3N4LYD8</accession>
<proteinExistence type="predicted"/>
<evidence type="ECO:0000313" key="2">
    <source>
        <dbReference type="Proteomes" id="UP000267821"/>
    </source>
</evidence>
<protein>
    <submittedName>
        <fullName evidence="1">Uncharacterized protein</fullName>
    </submittedName>
</protein>
<evidence type="ECO:0000313" key="1">
    <source>
        <dbReference type="EMBL" id="RPB26152.1"/>
    </source>
</evidence>
<organism evidence="1 2">
    <name type="scientific">Terfezia boudieri ATCC MYA-4762</name>
    <dbReference type="NCBI Taxonomy" id="1051890"/>
    <lineage>
        <taxon>Eukaryota</taxon>
        <taxon>Fungi</taxon>
        <taxon>Dikarya</taxon>
        <taxon>Ascomycota</taxon>
        <taxon>Pezizomycotina</taxon>
        <taxon>Pezizomycetes</taxon>
        <taxon>Pezizales</taxon>
        <taxon>Pezizaceae</taxon>
        <taxon>Terfezia</taxon>
    </lineage>
</organism>
<dbReference type="Gene3D" id="2.40.70.10">
    <property type="entry name" value="Acid Proteases"/>
    <property type="match status" value="1"/>
</dbReference>
<dbReference type="Proteomes" id="UP000267821">
    <property type="component" value="Unassembled WGS sequence"/>
</dbReference>
<dbReference type="EMBL" id="ML121535">
    <property type="protein sequence ID" value="RPB26152.1"/>
    <property type="molecule type" value="Genomic_DNA"/>
</dbReference>
<dbReference type="CDD" id="cd00303">
    <property type="entry name" value="retropepsin_like"/>
    <property type="match status" value="1"/>
</dbReference>
<reference evidence="1 2" key="1">
    <citation type="journal article" date="2018" name="Nat. Ecol. Evol.">
        <title>Pezizomycetes genomes reveal the molecular basis of ectomycorrhizal truffle lifestyle.</title>
        <authorList>
            <person name="Murat C."/>
            <person name="Payen T."/>
            <person name="Noel B."/>
            <person name="Kuo A."/>
            <person name="Morin E."/>
            <person name="Chen J."/>
            <person name="Kohler A."/>
            <person name="Krizsan K."/>
            <person name="Balestrini R."/>
            <person name="Da Silva C."/>
            <person name="Montanini B."/>
            <person name="Hainaut M."/>
            <person name="Levati E."/>
            <person name="Barry K.W."/>
            <person name="Belfiori B."/>
            <person name="Cichocki N."/>
            <person name="Clum A."/>
            <person name="Dockter R.B."/>
            <person name="Fauchery L."/>
            <person name="Guy J."/>
            <person name="Iotti M."/>
            <person name="Le Tacon F."/>
            <person name="Lindquist E.A."/>
            <person name="Lipzen A."/>
            <person name="Malagnac F."/>
            <person name="Mello A."/>
            <person name="Molinier V."/>
            <person name="Miyauchi S."/>
            <person name="Poulain J."/>
            <person name="Riccioni C."/>
            <person name="Rubini A."/>
            <person name="Sitrit Y."/>
            <person name="Splivallo R."/>
            <person name="Traeger S."/>
            <person name="Wang M."/>
            <person name="Zifcakova L."/>
            <person name="Wipf D."/>
            <person name="Zambonelli A."/>
            <person name="Paolocci F."/>
            <person name="Nowrousian M."/>
            <person name="Ottonello S."/>
            <person name="Baldrian P."/>
            <person name="Spatafora J.W."/>
            <person name="Henrissat B."/>
            <person name="Nagy L.G."/>
            <person name="Aury J.M."/>
            <person name="Wincker P."/>
            <person name="Grigoriev I.V."/>
            <person name="Bonfante P."/>
            <person name="Martin F.M."/>
        </authorList>
    </citation>
    <scope>NUCLEOTIDE SEQUENCE [LARGE SCALE GENOMIC DNA]</scope>
    <source>
        <strain evidence="1 2">ATCC MYA-4762</strain>
    </source>
</reference>
<dbReference type="InterPro" id="IPR021109">
    <property type="entry name" value="Peptidase_aspartic_dom_sf"/>
</dbReference>
<sequence length="285" mass="32708">MLPVTRLDYGNLFDWVLGIRIAVGKALQMEKRDEKSKGKKRPEVVATLVVQGAESRAEGMAERELDNWKLSMGRELIWRSQIEGGDYGILKKPTIRIMNFHTEGMVWPHGWKRDSAYRIGRILIDGRAVVNLMPVGMARRLGLQLKNNDDILIRMATNEIRAIEHCTQFDIEIAGVVAGIRAYVIDIPQSYALLLGRRWLYHVRAFGNYAGSTYIIYDAEGRPHEVMASKDSRLNHYPEILLNPNRKTRQLELTAREEAEITLDYDKMQAIISRVVEDTKEQDQD</sequence>
<dbReference type="OrthoDB" id="5430981at2759"/>
<dbReference type="STRING" id="1051890.A0A3N4LYD8"/>
<dbReference type="InParanoid" id="A0A3N4LYD8"/>
<dbReference type="AlphaFoldDB" id="A0A3N4LYD8"/>
<keyword evidence="2" id="KW-1185">Reference proteome</keyword>
<gene>
    <name evidence="1" type="ORF">L211DRAFT_847317</name>
</gene>
<name>A0A3N4LYD8_9PEZI</name>